<accession>A0A437LS65</accession>
<evidence type="ECO:0000256" key="2">
    <source>
        <dbReference type="ARBA" id="ARBA00023125"/>
    </source>
</evidence>
<evidence type="ECO:0000259" key="5">
    <source>
        <dbReference type="PROSITE" id="PS01124"/>
    </source>
</evidence>
<gene>
    <name evidence="6" type="ORF">EOD73_04255</name>
</gene>
<evidence type="ECO:0000256" key="3">
    <source>
        <dbReference type="ARBA" id="ARBA00023163"/>
    </source>
</evidence>
<dbReference type="PROSITE" id="PS00041">
    <property type="entry name" value="HTH_ARAC_FAMILY_1"/>
    <property type="match status" value="1"/>
</dbReference>
<keyword evidence="2" id="KW-0238">DNA-binding</keyword>
<dbReference type="RefSeq" id="WP_127681160.1">
    <property type="nucleotide sequence ID" value="NZ_SACM01000001.1"/>
</dbReference>
<comment type="caution">
    <text evidence="6">The sequence shown here is derived from an EMBL/GenBank/DDBJ whole genome shotgun (WGS) entry which is preliminary data.</text>
</comment>
<dbReference type="GO" id="GO:0043565">
    <property type="term" value="F:sequence-specific DNA binding"/>
    <property type="evidence" value="ECO:0007669"/>
    <property type="project" value="InterPro"/>
</dbReference>
<dbReference type="PROSITE" id="PS01124">
    <property type="entry name" value="HTH_ARAC_FAMILY_2"/>
    <property type="match status" value="1"/>
</dbReference>
<dbReference type="PANTHER" id="PTHR46796">
    <property type="entry name" value="HTH-TYPE TRANSCRIPTIONAL ACTIVATOR RHAS-RELATED"/>
    <property type="match status" value="1"/>
</dbReference>
<dbReference type="Gene3D" id="3.40.50.880">
    <property type="match status" value="1"/>
</dbReference>
<dbReference type="SUPFAM" id="SSF52317">
    <property type="entry name" value="Class I glutamine amidotransferase-like"/>
    <property type="match status" value="1"/>
</dbReference>
<dbReference type="SMART" id="SM00342">
    <property type="entry name" value="HTH_ARAC"/>
    <property type="match status" value="1"/>
</dbReference>
<dbReference type="AlphaFoldDB" id="A0A437LS65"/>
<dbReference type="OrthoDB" id="9816344at2"/>
<dbReference type="Proteomes" id="UP000288587">
    <property type="component" value="Unassembled WGS sequence"/>
</dbReference>
<evidence type="ECO:0000313" key="7">
    <source>
        <dbReference type="Proteomes" id="UP000288587"/>
    </source>
</evidence>
<protein>
    <submittedName>
        <fullName evidence="6">Helix-turn-helix domain-containing protein</fullName>
    </submittedName>
</protein>
<dbReference type="GO" id="GO:0003700">
    <property type="term" value="F:DNA-binding transcription factor activity"/>
    <property type="evidence" value="ECO:0007669"/>
    <property type="project" value="InterPro"/>
</dbReference>
<evidence type="ECO:0000313" key="6">
    <source>
        <dbReference type="EMBL" id="RVT88218.1"/>
    </source>
</evidence>
<dbReference type="SUPFAM" id="SSF46689">
    <property type="entry name" value="Homeodomain-like"/>
    <property type="match status" value="2"/>
</dbReference>
<feature type="compositionally biased region" description="Basic and acidic residues" evidence="4">
    <location>
        <begin position="304"/>
        <end position="313"/>
    </location>
</feature>
<evidence type="ECO:0000256" key="4">
    <source>
        <dbReference type="SAM" id="MobiDB-lite"/>
    </source>
</evidence>
<keyword evidence="3" id="KW-0804">Transcription</keyword>
<dbReference type="InterPro" id="IPR029062">
    <property type="entry name" value="Class_I_gatase-like"/>
</dbReference>
<keyword evidence="7" id="KW-1185">Reference proteome</keyword>
<keyword evidence="1" id="KW-0805">Transcription regulation</keyword>
<dbReference type="Pfam" id="PF12833">
    <property type="entry name" value="HTH_18"/>
    <property type="match status" value="1"/>
</dbReference>
<dbReference type="Gene3D" id="1.10.10.60">
    <property type="entry name" value="Homeodomain-like"/>
    <property type="match status" value="1"/>
</dbReference>
<evidence type="ECO:0000256" key="1">
    <source>
        <dbReference type="ARBA" id="ARBA00023015"/>
    </source>
</evidence>
<name>A0A437LS65_9BURK</name>
<dbReference type="InterPro" id="IPR009057">
    <property type="entry name" value="Homeodomain-like_sf"/>
</dbReference>
<sequence>MQDVALLLLPGASRLAAQLLVELLEGANALLPEPRFRPRLCAAGVAGEGGFDPNREWAQVWVLAPWRPLASTEALSTLPSQLQRAAQRGALLGAVEGGVLWWAAAGQLNGRRACGVDWLASHLQQLHPEVVWGQGLYEIELPPRPVLSCARPLALPDLLLGWLAREHGEALARQLGGKLGLSTLRARDERVLGESQGHALMPPKLAEALTLMQSNLAEPLPTDDVARLVGLSRRQLERLFKQHLDALPSRHYLALRLNRSRELLQRTGQSILQVGLACGFSSGPHFSNAYKAAFGCTPREERARELAGLREQRQPAAGGGTGHPREARAA</sequence>
<proteinExistence type="predicted"/>
<dbReference type="InterPro" id="IPR050204">
    <property type="entry name" value="AraC_XylS_family_regulators"/>
</dbReference>
<dbReference type="EMBL" id="SACM01000001">
    <property type="protein sequence ID" value="RVT88218.1"/>
    <property type="molecule type" value="Genomic_DNA"/>
</dbReference>
<feature type="region of interest" description="Disordered" evidence="4">
    <location>
        <begin position="304"/>
        <end position="330"/>
    </location>
</feature>
<dbReference type="InterPro" id="IPR018060">
    <property type="entry name" value="HTH_AraC"/>
</dbReference>
<reference evidence="6 7" key="1">
    <citation type="submission" date="2019-01" db="EMBL/GenBank/DDBJ databases">
        <authorList>
            <person name="Chen W.-M."/>
        </authorList>
    </citation>
    <scope>NUCLEOTIDE SEQUENCE [LARGE SCALE GENOMIC DNA]</scope>
    <source>
        <strain evidence="6 7">CCP-18</strain>
    </source>
</reference>
<feature type="domain" description="HTH araC/xylS-type" evidence="5">
    <location>
        <begin position="206"/>
        <end position="304"/>
    </location>
</feature>
<organism evidence="6 7">
    <name type="scientific">Inhella crocodyli</name>
    <dbReference type="NCBI Taxonomy" id="2499851"/>
    <lineage>
        <taxon>Bacteria</taxon>
        <taxon>Pseudomonadati</taxon>
        <taxon>Pseudomonadota</taxon>
        <taxon>Betaproteobacteria</taxon>
        <taxon>Burkholderiales</taxon>
        <taxon>Sphaerotilaceae</taxon>
        <taxon>Inhella</taxon>
    </lineage>
</organism>
<dbReference type="InterPro" id="IPR018062">
    <property type="entry name" value="HTH_AraC-typ_CS"/>
</dbReference>